<dbReference type="EMBL" id="VULQ01000007">
    <property type="protein sequence ID" value="MSS78150.1"/>
    <property type="molecule type" value="Genomic_DNA"/>
</dbReference>
<gene>
    <name evidence="2" type="ORF">FYJ26_07020</name>
</gene>
<feature type="transmembrane region" description="Helical" evidence="1">
    <location>
        <begin position="40"/>
        <end position="61"/>
    </location>
</feature>
<keyword evidence="1" id="KW-0472">Membrane</keyword>
<keyword evidence="3" id="KW-1185">Reference proteome</keyword>
<keyword evidence="1" id="KW-1133">Transmembrane helix</keyword>
<dbReference type="RefSeq" id="WP_154540997.1">
    <property type="nucleotide sequence ID" value="NZ_JAXDSU010000008.1"/>
</dbReference>
<feature type="transmembrane region" description="Helical" evidence="1">
    <location>
        <begin position="68"/>
        <end position="95"/>
    </location>
</feature>
<evidence type="ECO:0000313" key="2">
    <source>
        <dbReference type="EMBL" id="MSS78150.1"/>
    </source>
</evidence>
<evidence type="ECO:0000256" key="1">
    <source>
        <dbReference type="SAM" id="Phobius"/>
    </source>
</evidence>
<feature type="transmembrane region" description="Helical" evidence="1">
    <location>
        <begin position="12"/>
        <end position="34"/>
    </location>
</feature>
<protein>
    <submittedName>
        <fullName evidence="2">Uncharacterized protein</fullName>
    </submittedName>
</protein>
<feature type="transmembrane region" description="Helical" evidence="1">
    <location>
        <begin position="115"/>
        <end position="137"/>
    </location>
</feature>
<reference evidence="2 3" key="1">
    <citation type="submission" date="2019-08" db="EMBL/GenBank/DDBJ databases">
        <title>In-depth cultivation of the pig gut microbiome towards novel bacterial diversity and tailored functional studies.</title>
        <authorList>
            <person name="Wylensek D."/>
            <person name="Hitch T.C.A."/>
            <person name="Clavel T."/>
        </authorList>
    </citation>
    <scope>NUCLEOTIDE SEQUENCE [LARGE SCALE GENOMIC DNA]</scope>
    <source>
        <strain evidence="2 3">WCA-380-WT-2B</strain>
    </source>
</reference>
<keyword evidence="1" id="KW-0812">Transmembrane</keyword>
<organism evidence="2 3">
    <name type="scientific">Anaerococcus porci</name>
    <dbReference type="NCBI Taxonomy" id="2652269"/>
    <lineage>
        <taxon>Bacteria</taxon>
        <taxon>Bacillati</taxon>
        <taxon>Bacillota</taxon>
        <taxon>Tissierellia</taxon>
        <taxon>Tissierellales</taxon>
        <taxon>Peptoniphilaceae</taxon>
        <taxon>Anaerococcus</taxon>
    </lineage>
</organism>
<accession>A0A6N7VFD1</accession>
<comment type="caution">
    <text evidence="2">The sequence shown here is derived from an EMBL/GenBank/DDBJ whole genome shotgun (WGS) entry which is preliminary data.</text>
</comment>
<proteinExistence type="predicted"/>
<sequence>MGKRFEKTLSFLLLLSILLLLIGPILINFININTDLYDKAWNLSLLLSWILMFIYGLYILMEKNSRSFSIFVAIVTVLAFIILSYHAIIVAGKYIAVIPKYIAVEERLVTMGQQVFYTALIVVYIVHIINLILLGRYKSNDDGLNKKEQ</sequence>
<dbReference type="AlphaFoldDB" id="A0A6N7VFD1"/>
<name>A0A6N7VFD1_9FIRM</name>
<dbReference type="Proteomes" id="UP000441925">
    <property type="component" value="Unassembled WGS sequence"/>
</dbReference>
<evidence type="ECO:0000313" key="3">
    <source>
        <dbReference type="Proteomes" id="UP000441925"/>
    </source>
</evidence>